<evidence type="ECO:0000313" key="5">
    <source>
        <dbReference type="Proteomes" id="UP000422569"/>
    </source>
</evidence>
<evidence type="ECO:0000256" key="2">
    <source>
        <dbReference type="SAM" id="Phobius"/>
    </source>
</evidence>
<gene>
    <name evidence="4" type="ORF">F7D14_19810</name>
</gene>
<feature type="transmembrane region" description="Helical" evidence="2">
    <location>
        <begin position="45"/>
        <end position="65"/>
    </location>
</feature>
<dbReference type="KEGG" id="mpar:F7D14_19810"/>
<feature type="domain" description="LysM" evidence="3">
    <location>
        <begin position="249"/>
        <end position="296"/>
    </location>
</feature>
<dbReference type="PROSITE" id="PS51782">
    <property type="entry name" value="LYSM"/>
    <property type="match status" value="1"/>
</dbReference>
<dbReference type="Pfam" id="PF17197">
    <property type="entry name" value="DUF5134"/>
    <property type="match status" value="1"/>
</dbReference>
<protein>
    <submittedName>
        <fullName evidence="4">DUF5134 domain-containing protein</fullName>
    </submittedName>
</protein>
<dbReference type="EMBL" id="CP044332">
    <property type="protein sequence ID" value="QGM99856.1"/>
    <property type="molecule type" value="Genomic_DNA"/>
</dbReference>
<feature type="transmembrane region" description="Helical" evidence="2">
    <location>
        <begin position="124"/>
        <end position="142"/>
    </location>
</feature>
<sequence length="309" mass="33268">MASLGEYMLSVQASVLWIAALCGVLIFHCVHLARGCAECRALHGVHLVMLVGMLYMYAAMAFDLVAAPRSLWVTLYVASSAGVLAWLATRHFRGDSVEGVWVLALAQQIAMIYMWAPMTDWAPAISYGFALYFALETFGWGLKAAARGARSALHPATAGPAPAALLPNSFFDDMCMTIMAASMAYMFLGMQLMMSPPRSAPERDSAVTSGPVAPPEERAGEPVASAQGPNPHRANPPPSSSPESGRDVRSYVVRPGDTLTGISARFYGDARLWRRIVAANPGLTSRRLPIGHTIILPEPDRPAKLNTPR</sequence>
<reference evidence="4 5" key="1">
    <citation type="submission" date="2019-09" db="EMBL/GenBank/DDBJ databases">
        <title>Isolation and complete genome sequencing of Methylocystis species.</title>
        <authorList>
            <person name="Rumah B.L."/>
            <person name="Stead C.E."/>
            <person name="Stevens B.C."/>
            <person name="Minton N.P."/>
            <person name="Grosse-Honebrink A."/>
            <person name="Zhang Y."/>
        </authorList>
    </citation>
    <scope>NUCLEOTIDE SEQUENCE [LARGE SCALE GENOMIC DNA]</scope>
    <source>
        <strain evidence="4 5">BRCS2</strain>
        <plasmid evidence="4 5">unnamed1</plasmid>
    </source>
</reference>
<evidence type="ECO:0000256" key="1">
    <source>
        <dbReference type="SAM" id="MobiDB-lite"/>
    </source>
</evidence>
<geneLocation type="plasmid" evidence="4">
    <name>unnamed1</name>
</geneLocation>
<feature type="region of interest" description="Disordered" evidence="1">
    <location>
        <begin position="198"/>
        <end position="248"/>
    </location>
</feature>
<dbReference type="RefSeq" id="WP_016919148.1">
    <property type="nucleotide sequence ID" value="NZ_CP044332.1"/>
</dbReference>
<dbReference type="Pfam" id="PF01476">
    <property type="entry name" value="LysM"/>
    <property type="match status" value="1"/>
</dbReference>
<name>A0A6B8MAY7_9HYPH</name>
<evidence type="ECO:0000259" key="3">
    <source>
        <dbReference type="PROSITE" id="PS51782"/>
    </source>
</evidence>
<dbReference type="SUPFAM" id="SSF54106">
    <property type="entry name" value="LysM domain"/>
    <property type="match status" value="1"/>
</dbReference>
<keyword evidence="2" id="KW-0812">Transmembrane</keyword>
<keyword evidence="2" id="KW-0472">Membrane</keyword>
<keyword evidence="5" id="KW-1185">Reference proteome</keyword>
<dbReference type="Proteomes" id="UP000422569">
    <property type="component" value="Plasmid unnamed1"/>
</dbReference>
<organism evidence="4 5">
    <name type="scientific">Methylocystis parvus</name>
    <dbReference type="NCBI Taxonomy" id="134"/>
    <lineage>
        <taxon>Bacteria</taxon>
        <taxon>Pseudomonadati</taxon>
        <taxon>Pseudomonadota</taxon>
        <taxon>Alphaproteobacteria</taxon>
        <taxon>Hyphomicrobiales</taxon>
        <taxon>Methylocystaceae</taxon>
        <taxon>Methylocystis</taxon>
    </lineage>
</organism>
<keyword evidence="2" id="KW-1133">Transmembrane helix</keyword>
<feature type="transmembrane region" description="Helical" evidence="2">
    <location>
        <begin position="100"/>
        <end position="118"/>
    </location>
</feature>
<dbReference type="InterPro" id="IPR018392">
    <property type="entry name" value="LysM"/>
</dbReference>
<dbReference type="CDD" id="cd00118">
    <property type="entry name" value="LysM"/>
    <property type="match status" value="1"/>
</dbReference>
<keyword evidence="4" id="KW-0614">Plasmid</keyword>
<dbReference type="Gene3D" id="3.10.350.10">
    <property type="entry name" value="LysM domain"/>
    <property type="match status" value="1"/>
</dbReference>
<dbReference type="InterPro" id="IPR033458">
    <property type="entry name" value="DUF5134"/>
</dbReference>
<evidence type="ECO:0000313" key="4">
    <source>
        <dbReference type="EMBL" id="QGM99856.1"/>
    </source>
</evidence>
<proteinExistence type="predicted"/>
<dbReference type="SMART" id="SM00257">
    <property type="entry name" value="LysM"/>
    <property type="match status" value="1"/>
</dbReference>
<accession>A0A6B8MAY7</accession>
<dbReference type="AlphaFoldDB" id="A0A6B8MAY7"/>
<dbReference type="InterPro" id="IPR036779">
    <property type="entry name" value="LysM_dom_sf"/>
</dbReference>
<feature type="transmembrane region" description="Helical" evidence="2">
    <location>
        <begin position="71"/>
        <end position="88"/>
    </location>
</feature>
<feature type="transmembrane region" description="Helical" evidence="2">
    <location>
        <begin position="15"/>
        <end position="33"/>
    </location>
</feature>